<keyword evidence="3" id="KW-0472">Membrane</keyword>
<feature type="region of interest" description="Disordered" evidence="2">
    <location>
        <begin position="344"/>
        <end position="379"/>
    </location>
</feature>
<feature type="region of interest" description="Disordered" evidence="2">
    <location>
        <begin position="404"/>
        <end position="438"/>
    </location>
</feature>
<organism evidence="4 5">
    <name type="scientific">Agrilus planipennis</name>
    <name type="common">Emerald ash borer</name>
    <name type="synonym">Agrilus marcopoli</name>
    <dbReference type="NCBI Taxonomy" id="224129"/>
    <lineage>
        <taxon>Eukaryota</taxon>
        <taxon>Metazoa</taxon>
        <taxon>Ecdysozoa</taxon>
        <taxon>Arthropoda</taxon>
        <taxon>Hexapoda</taxon>
        <taxon>Insecta</taxon>
        <taxon>Pterygota</taxon>
        <taxon>Neoptera</taxon>
        <taxon>Endopterygota</taxon>
        <taxon>Coleoptera</taxon>
        <taxon>Polyphaga</taxon>
        <taxon>Elateriformia</taxon>
        <taxon>Buprestoidea</taxon>
        <taxon>Buprestidae</taxon>
        <taxon>Agrilinae</taxon>
        <taxon>Agrilus</taxon>
    </lineage>
</organism>
<dbReference type="GeneID" id="108734828"/>
<feature type="compositionally biased region" description="Polar residues" evidence="2">
    <location>
        <begin position="411"/>
        <end position="425"/>
    </location>
</feature>
<keyword evidence="4" id="KW-1185">Reference proteome</keyword>
<proteinExistence type="predicted"/>
<sequence length="568" mass="65473">MLVRWKVLFTLGFIVWFLLCIVDYFFGDVNKITKITEEDKKIFDVIDYVEDRIEPEIKRSVVQNDLSITQWIFWNMGVFLTTVFGCFALKAVISIRSLLNYTNSETTQTFVERMVGGNRLKRSNSSSRIPVPITKTSSIFKQSSQDIDFKNDITSSCFSLSTISTEECKDLDKQSEISRKSELFIPENKESEKQCNRLRNEMMHLQSSSLKEQAALNKKVELIGKERRELAKQLTVARKENRTLKNQLEELISEKGMLLKRLESAAREFKVNIKSKKAAMERLEQAECQIQTLTEQLDFSNKQKEILDRQLKQMEQELINLNGKISNESYLGKPSMEIFDKSADFSSDTEEGKVNKTPLKEPNNNAELSPRPREVSQNRVAVQKVQMRLFNLEKSLERFREQTLLKKDDPTTTSAPNSPKQQSELTTEDSPPEVPGFIDRTASDYLEMNDFLNRTDNLTDEQRQEILKPQTPKMPANIELEENIPPSIPELASDHSDISEHCPQSQRRRIGKPFSFRSLCHCRMEGSLESLENSSIKQNFTPNISEIELIPEDLENVSNSNNLHCKKL</sequence>
<keyword evidence="3" id="KW-1133">Transmembrane helix</keyword>
<evidence type="ECO:0000256" key="1">
    <source>
        <dbReference type="SAM" id="Coils"/>
    </source>
</evidence>
<dbReference type="RefSeq" id="XP_018322027.1">
    <property type="nucleotide sequence ID" value="XM_018466525.1"/>
</dbReference>
<evidence type="ECO:0000256" key="3">
    <source>
        <dbReference type="SAM" id="Phobius"/>
    </source>
</evidence>
<dbReference type="OrthoDB" id="6783494at2759"/>
<accession>A0A1W4WNI5</accession>
<keyword evidence="1" id="KW-0175">Coiled coil</keyword>
<protein>
    <submittedName>
        <fullName evidence="5">Intracellular protein transport protein USO1-like isoform X2</fullName>
    </submittedName>
</protein>
<dbReference type="Proteomes" id="UP000192223">
    <property type="component" value="Unplaced"/>
</dbReference>
<name>A0A1W4WNI5_AGRPL</name>
<feature type="transmembrane region" description="Helical" evidence="3">
    <location>
        <begin position="71"/>
        <end position="93"/>
    </location>
</feature>
<keyword evidence="3" id="KW-0812">Transmembrane</keyword>
<reference evidence="5" key="1">
    <citation type="submission" date="2025-08" db="UniProtKB">
        <authorList>
            <consortium name="RefSeq"/>
        </authorList>
    </citation>
    <scope>IDENTIFICATION</scope>
    <source>
        <tissue evidence="5">Entire body</tissue>
    </source>
</reference>
<gene>
    <name evidence="5" type="primary">LOC108734828</name>
</gene>
<dbReference type="AlphaFoldDB" id="A0A1W4WNI5"/>
<evidence type="ECO:0000313" key="4">
    <source>
        <dbReference type="Proteomes" id="UP000192223"/>
    </source>
</evidence>
<feature type="transmembrane region" description="Helical" evidence="3">
    <location>
        <begin position="7"/>
        <end position="26"/>
    </location>
</feature>
<feature type="coiled-coil region" evidence="1">
    <location>
        <begin position="188"/>
        <end position="324"/>
    </location>
</feature>
<evidence type="ECO:0000313" key="5">
    <source>
        <dbReference type="RefSeq" id="XP_018322027.1"/>
    </source>
</evidence>
<evidence type="ECO:0000256" key="2">
    <source>
        <dbReference type="SAM" id="MobiDB-lite"/>
    </source>
</evidence>